<name>A0A0C9W0W2_9AGAM</name>
<evidence type="ECO:0000313" key="6">
    <source>
        <dbReference type="EMBL" id="KIJ64445.1"/>
    </source>
</evidence>
<organism evidence="6 7">
    <name type="scientific">Hydnomerulius pinastri MD-312</name>
    <dbReference type="NCBI Taxonomy" id="994086"/>
    <lineage>
        <taxon>Eukaryota</taxon>
        <taxon>Fungi</taxon>
        <taxon>Dikarya</taxon>
        <taxon>Basidiomycota</taxon>
        <taxon>Agaricomycotina</taxon>
        <taxon>Agaricomycetes</taxon>
        <taxon>Agaricomycetidae</taxon>
        <taxon>Boletales</taxon>
        <taxon>Boletales incertae sedis</taxon>
        <taxon>Leucogyrophana</taxon>
    </lineage>
</organism>
<feature type="transmembrane region" description="Helical" evidence="5">
    <location>
        <begin position="12"/>
        <end position="32"/>
    </location>
</feature>
<evidence type="ECO:0000256" key="3">
    <source>
        <dbReference type="ARBA" id="ARBA00022989"/>
    </source>
</evidence>
<dbReference type="Pfam" id="PF04140">
    <property type="entry name" value="ICMT"/>
    <property type="match status" value="1"/>
</dbReference>
<comment type="subcellular location">
    <subcellularLocation>
        <location evidence="5">Endoplasmic reticulum membrane</location>
        <topology evidence="5">Multi-pass membrane protein</topology>
    </subcellularLocation>
    <subcellularLocation>
        <location evidence="1">Membrane</location>
        <topology evidence="1">Multi-pass membrane protein</topology>
    </subcellularLocation>
</comment>
<dbReference type="EMBL" id="KN839846">
    <property type="protein sequence ID" value="KIJ64445.1"/>
    <property type="molecule type" value="Genomic_DNA"/>
</dbReference>
<gene>
    <name evidence="6" type="ORF">HYDPIDRAFT_90192</name>
</gene>
<keyword evidence="5" id="KW-0256">Endoplasmic reticulum</keyword>
<keyword evidence="5" id="KW-0489">Methyltransferase</keyword>
<comment type="catalytic activity">
    <reaction evidence="5">
        <text>[protein]-C-terminal S-[(2E,6E)-farnesyl]-L-cysteine + S-adenosyl-L-methionine = [protein]-C-terminal S-[(2E,6E)-farnesyl]-L-cysteine methyl ester + S-adenosyl-L-homocysteine</text>
        <dbReference type="Rhea" id="RHEA:21672"/>
        <dbReference type="Rhea" id="RHEA-COMP:12125"/>
        <dbReference type="Rhea" id="RHEA-COMP:12126"/>
        <dbReference type="ChEBI" id="CHEBI:57856"/>
        <dbReference type="ChEBI" id="CHEBI:59789"/>
        <dbReference type="ChEBI" id="CHEBI:90510"/>
        <dbReference type="ChEBI" id="CHEBI:90511"/>
        <dbReference type="EC" id="2.1.1.100"/>
    </reaction>
</comment>
<keyword evidence="5" id="KW-0949">S-adenosyl-L-methionine</keyword>
<evidence type="ECO:0000256" key="5">
    <source>
        <dbReference type="RuleBase" id="RU362022"/>
    </source>
</evidence>
<dbReference type="HOGENOM" id="CLU_107690_0_0_1"/>
<dbReference type="PANTHER" id="PTHR43847">
    <property type="entry name" value="BLL3993 PROTEIN"/>
    <property type="match status" value="1"/>
</dbReference>
<evidence type="ECO:0000256" key="2">
    <source>
        <dbReference type="ARBA" id="ARBA00022692"/>
    </source>
</evidence>
<keyword evidence="2 5" id="KW-0812">Transmembrane</keyword>
<feature type="transmembrane region" description="Helical" evidence="5">
    <location>
        <begin position="170"/>
        <end position="194"/>
    </location>
</feature>
<dbReference type="InterPro" id="IPR052527">
    <property type="entry name" value="Metal_cation-efflux_comp"/>
</dbReference>
<dbReference type="OrthoDB" id="422086at2759"/>
<proteinExistence type="inferred from homology"/>
<evidence type="ECO:0000313" key="7">
    <source>
        <dbReference type="Proteomes" id="UP000053820"/>
    </source>
</evidence>
<keyword evidence="5" id="KW-0808">Transferase</keyword>
<dbReference type="GO" id="GO:0004671">
    <property type="term" value="F:protein C-terminal S-isoprenylcysteine carboxyl O-methyltransferase activity"/>
    <property type="evidence" value="ECO:0007669"/>
    <property type="project" value="UniProtKB-EC"/>
</dbReference>
<keyword evidence="7" id="KW-1185">Reference proteome</keyword>
<evidence type="ECO:0000256" key="4">
    <source>
        <dbReference type="ARBA" id="ARBA00023136"/>
    </source>
</evidence>
<accession>A0A0C9W0W2</accession>
<dbReference type="AlphaFoldDB" id="A0A0C9W0W2"/>
<evidence type="ECO:0000256" key="1">
    <source>
        <dbReference type="ARBA" id="ARBA00004141"/>
    </source>
</evidence>
<dbReference type="PANTHER" id="PTHR43847:SF1">
    <property type="entry name" value="BLL3993 PROTEIN"/>
    <property type="match status" value="1"/>
</dbReference>
<keyword evidence="3 5" id="KW-1133">Transmembrane helix</keyword>
<sequence>MYIAGLNLPISLSQGVEALVTLTTIDFFRYVMGRMRAVKVSSDEKGGRIRPETMPTSFLGRVISPIHGLATFVPPVAFILGVTLNSFKQPDWMLKMALPDDIVQPEVKTALRLATCVASLAMKIVMDRTFNTLGEQWHVIGRREKPRVVQSGPYAVVRHPMYSSVLFQEILYSVMFWSYAPLVGLSITASAFAIKMPIEEGMIQKDEGVRDEYRAYKKNVPARIIPYIW</sequence>
<dbReference type="InterPro" id="IPR007269">
    <property type="entry name" value="ICMT_MeTrfase"/>
</dbReference>
<dbReference type="EC" id="2.1.1.100" evidence="5"/>
<comment type="similarity">
    <text evidence="5">Belongs to the class VI-like SAM-binding methyltransferase superfamily. Isoprenylcysteine carboxyl methyltransferase family.</text>
</comment>
<dbReference type="GO" id="GO:0032259">
    <property type="term" value="P:methylation"/>
    <property type="evidence" value="ECO:0007669"/>
    <property type="project" value="UniProtKB-KW"/>
</dbReference>
<dbReference type="Gene3D" id="1.20.120.1630">
    <property type="match status" value="1"/>
</dbReference>
<dbReference type="GO" id="GO:0005789">
    <property type="term" value="C:endoplasmic reticulum membrane"/>
    <property type="evidence" value="ECO:0007669"/>
    <property type="project" value="UniProtKB-SubCell"/>
</dbReference>
<protein>
    <recommendedName>
        <fullName evidence="5">Protein-S-isoprenylcysteine O-methyltransferase</fullName>
        <ecNumber evidence="5">2.1.1.100</ecNumber>
    </recommendedName>
</protein>
<keyword evidence="4 5" id="KW-0472">Membrane</keyword>
<dbReference type="Proteomes" id="UP000053820">
    <property type="component" value="Unassembled WGS sequence"/>
</dbReference>
<comment type="caution">
    <text evidence="5">Lacks conserved residue(s) required for the propagation of feature annotation.</text>
</comment>
<reference evidence="6 7" key="1">
    <citation type="submission" date="2014-04" db="EMBL/GenBank/DDBJ databases">
        <title>Evolutionary Origins and Diversification of the Mycorrhizal Mutualists.</title>
        <authorList>
            <consortium name="DOE Joint Genome Institute"/>
            <consortium name="Mycorrhizal Genomics Consortium"/>
            <person name="Kohler A."/>
            <person name="Kuo A."/>
            <person name="Nagy L.G."/>
            <person name="Floudas D."/>
            <person name="Copeland A."/>
            <person name="Barry K.W."/>
            <person name="Cichocki N."/>
            <person name="Veneault-Fourrey C."/>
            <person name="LaButti K."/>
            <person name="Lindquist E.A."/>
            <person name="Lipzen A."/>
            <person name="Lundell T."/>
            <person name="Morin E."/>
            <person name="Murat C."/>
            <person name="Riley R."/>
            <person name="Ohm R."/>
            <person name="Sun H."/>
            <person name="Tunlid A."/>
            <person name="Henrissat B."/>
            <person name="Grigoriev I.V."/>
            <person name="Hibbett D.S."/>
            <person name="Martin F."/>
        </authorList>
    </citation>
    <scope>NUCLEOTIDE SEQUENCE [LARGE SCALE GENOMIC DNA]</scope>
    <source>
        <strain evidence="6 7">MD-312</strain>
    </source>
</reference>
<feature type="transmembrane region" description="Helical" evidence="5">
    <location>
        <begin position="58"/>
        <end position="84"/>
    </location>
</feature>